<evidence type="ECO:0000313" key="5">
    <source>
        <dbReference type="Proteomes" id="UP000250043"/>
    </source>
</evidence>
<evidence type="ECO:0000256" key="2">
    <source>
        <dbReference type="SAM" id="MobiDB-lite"/>
    </source>
</evidence>
<evidence type="ECO:0000259" key="3">
    <source>
        <dbReference type="PROSITE" id="PS50033"/>
    </source>
</evidence>
<dbReference type="InterPro" id="IPR036249">
    <property type="entry name" value="Thioredoxin-like_sf"/>
</dbReference>
<feature type="compositionally biased region" description="Pro residues" evidence="2">
    <location>
        <begin position="512"/>
        <end position="523"/>
    </location>
</feature>
<dbReference type="InterPro" id="IPR006577">
    <property type="entry name" value="UAS"/>
</dbReference>
<feature type="region of interest" description="Disordered" evidence="2">
    <location>
        <begin position="421"/>
        <end position="442"/>
    </location>
</feature>
<dbReference type="InterPro" id="IPR029071">
    <property type="entry name" value="Ubiquitin-like_domsf"/>
</dbReference>
<evidence type="ECO:0000313" key="4">
    <source>
        <dbReference type="EMBL" id="OCH92438.1"/>
    </source>
</evidence>
<dbReference type="GO" id="GO:0036503">
    <property type="term" value="P:ERAD pathway"/>
    <property type="evidence" value="ECO:0007669"/>
    <property type="project" value="TreeGrafter"/>
</dbReference>
<organism evidence="4 5">
    <name type="scientific">Obba rivulosa</name>
    <dbReference type="NCBI Taxonomy" id="1052685"/>
    <lineage>
        <taxon>Eukaryota</taxon>
        <taxon>Fungi</taxon>
        <taxon>Dikarya</taxon>
        <taxon>Basidiomycota</taxon>
        <taxon>Agaricomycotina</taxon>
        <taxon>Agaricomycetes</taxon>
        <taxon>Polyporales</taxon>
        <taxon>Gelatoporiaceae</taxon>
        <taxon>Obba</taxon>
    </lineage>
</organism>
<proteinExistence type="predicted"/>
<sequence length="618" mass="68722">MDVESLTQSQRDALEQLQAVMNGGDPDVAIGVLSSVDWDVQRAAEIIFDQGTPAPRPPTQPEPSVRESFELDDSEQGLLDGSHGREFNRVAPSSSALIVRPMRAMVTFLTLPFRFLAALLRFLFRVLHIPLPQFAPFTSLTLSYRPIGPGSGRDTKYLDAKSIAERWVLSLQEETGAVCVSHRRGRTSPEAQSASASGANLGAAGPSALTARTATWENEDQEGDTKLLPDFYLGSYEEFVRTCQREMKIGCIVLVSEEHDDVAEFKRSTLTDPTLVQLLIDSDILVWGGDIRDKEAWSAAQKLQATTYPFVAFIALQPRRTPGNSSSSTPTLTILSRHQGPSIPSTSGPTAAQTLLIHLTEQLLPRVTPFLTRLRAQALDKERERKAQAAVHEQERALRAAQDRAFEESKRRDAERIRRLQEEERRAEEERAKCEEEKRREAEERERRMLWRRWARRALVVREPRPGGEPDRGKTIRIGVRMPDGRRVVRFFGEADQLVALYAYVDSLFVPPGTPPEGDPQAPPSGDAPGEDALVEEIQRSGKTPEKWWGFQLVLAYPRKEILWEAGRKIGQVEALKGGGQVVVEPVADDGAEKGKQKAQSTGGDDGSDGYKTESDEE</sequence>
<feature type="compositionally biased region" description="Basic and acidic residues" evidence="2">
    <location>
        <begin position="609"/>
        <end position="618"/>
    </location>
</feature>
<dbReference type="EMBL" id="KV722369">
    <property type="protein sequence ID" value="OCH92438.1"/>
    <property type="molecule type" value="Genomic_DNA"/>
</dbReference>
<protein>
    <recommendedName>
        <fullName evidence="3">UBX domain-containing protein</fullName>
    </recommendedName>
</protein>
<dbReference type="OrthoDB" id="1026733at2759"/>
<dbReference type="Pfam" id="PF14555">
    <property type="entry name" value="UBA_4"/>
    <property type="match status" value="1"/>
</dbReference>
<dbReference type="GO" id="GO:0043130">
    <property type="term" value="F:ubiquitin binding"/>
    <property type="evidence" value="ECO:0007669"/>
    <property type="project" value="TreeGrafter"/>
</dbReference>
<feature type="region of interest" description="Disordered" evidence="2">
    <location>
        <begin position="49"/>
        <end position="72"/>
    </location>
</feature>
<dbReference type="InterPro" id="IPR001012">
    <property type="entry name" value="UBX_dom"/>
</dbReference>
<dbReference type="AlphaFoldDB" id="A0A8E2AY34"/>
<dbReference type="Gene3D" id="1.10.8.10">
    <property type="entry name" value="DNA helicase RuvA subunit, C-terminal domain"/>
    <property type="match status" value="1"/>
</dbReference>
<dbReference type="Proteomes" id="UP000250043">
    <property type="component" value="Unassembled WGS sequence"/>
</dbReference>
<feature type="region of interest" description="Disordered" evidence="2">
    <location>
        <begin position="511"/>
        <end position="531"/>
    </location>
</feature>
<keyword evidence="5" id="KW-1185">Reference proteome</keyword>
<dbReference type="SUPFAM" id="SSF52833">
    <property type="entry name" value="Thioredoxin-like"/>
    <property type="match status" value="1"/>
</dbReference>
<feature type="region of interest" description="Disordered" evidence="2">
    <location>
        <begin position="580"/>
        <end position="618"/>
    </location>
</feature>
<dbReference type="Pfam" id="PF00789">
    <property type="entry name" value="UBX"/>
    <property type="match status" value="1"/>
</dbReference>
<dbReference type="PROSITE" id="PS50033">
    <property type="entry name" value="UBX"/>
    <property type="match status" value="1"/>
</dbReference>
<feature type="region of interest" description="Disordered" evidence="2">
    <location>
        <begin position="182"/>
        <end position="205"/>
    </location>
</feature>
<dbReference type="SUPFAM" id="SSF54236">
    <property type="entry name" value="Ubiquitin-like"/>
    <property type="match status" value="1"/>
</dbReference>
<dbReference type="SMART" id="SM00594">
    <property type="entry name" value="UAS"/>
    <property type="match status" value="1"/>
</dbReference>
<evidence type="ECO:0000256" key="1">
    <source>
        <dbReference type="ARBA" id="ARBA00023054"/>
    </source>
</evidence>
<feature type="domain" description="UBX" evidence="3">
    <location>
        <begin position="471"/>
        <end position="563"/>
    </location>
</feature>
<dbReference type="PANTHER" id="PTHR23322:SF1">
    <property type="entry name" value="FAS-ASSOCIATED FACTOR 2"/>
    <property type="match status" value="1"/>
</dbReference>
<dbReference type="GO" id="GO:0005783">
    <property type="term" value="C:endoplasmic reticulum"/>
    <property type="evidence" value="ECO:0007669"/>
    <property type="project" value="TreeGrafter"/>
</dbReference>
<name>A0A8E2AY34_9APHY</name>
<dbReference type="Gene3D" id="3.40.30.10">
    <property type="entry name" value="Glutaredoxin"/>
    <property type="match status" value="1"/>
</dbReference>
<feature type="compositionally biased region" description="Low complexity" evidence="2">
    <location>
        <begin position="191"/>
        <end position="205"/>
    </location>
</feature>
<reference evidence="4 5" key="1">
    <citation type="submission" date="2016-07" db="EMBL/GenBank/DDBJ databases">
        <title>Draft genome of the white-rot fungus Obba rivulosa 3A-2.</title>
        <authorList>
            <consortium name="DOE Joint Genome Institute"/>
            <person name="Miettinen O."/>
            <person name="Riley R."/>
            <person name="Acob R."/>
            <person name="Barry K."/>
            <person name="Cullen D."/>
            <person name="De Vries R."/>
            <person name="Hainaut M."/>
            <person name="Hatakka A."/>
            <person name="Henrissat B."/>
            <person name="Hilden K."/>
            <person name="Kuo R."/>
            <person name="Labutti K."/>
            <person name="Lipzen A."/>
            <person name="Makela M.R."/>
            <person name="Sandor L."/>
            <person name="Spatafora J.W."/>
            <person name="Grigoriev I.V."/>
            <person name="Hibbett D.S."/>
        </authorList>
    </citation>
    <scope>NUCLEOTIDE SEQUENCE [LARGE SCALE GENOMIC DNA]</scope>
    <source>
        <strain evidence="4 5">3A-2</strain>
    </source>
</reference>
<dbReference type="Gene3D" id="3.10.20.90">
    <property type="entry name" value="Phosphatidylinositol 3-kinase Catalytic Subunit, Chain A, domain 1"/>
    <property type="match status" value="1"/>
</dbReference>
<keyword evidence="1" id="KW-0175">Coiled coil</keyword>
<accession>A0A8E2AY34</accession>
<dbReference type="InterPro" id="IPR050730">
    <property type="entry name" value="UBX_domain-protein"/>
</dbReference>
<dbReference type="PANTHER" id="PTHR23322">
    <property type="entry name" value="FAS-ASSOCIATED PROTEIN"/>
    <property type="match status" value="1"/>
</dbReference>
<gene>
    <name evidence="4" type="ORF">OBBRIDRAFT_452074</name>
</gene>